<dbReference type="InterPro" id="IPR036942">
    <property type="entry name" value="Beta-barrel_TonB_sf"/>
</dbReference>
<keyword evidence="8 14" id="KW-0675">Receptor</keyword>
<dbReference type="AlphaFoldDB" id="A0A4R3K825"/>
<keyword evidence="7 10" id="KW-0472">Membrane</keyword>
<evidence type="ECO:0000256" key="8">
    <source>
        <dbReference type="ARBA" id="ARBA00023170"/>
    </source>
</evidence>
<keyword evidence="2 10" id="KW-0813">Transport</keyword>
<gene>
    <name evidence="14" type="ORF">EDC37_10897</name>
</gene>
<proteinExistence type="inferred from homology"/>
<dbReference type="SUPFAM" id="SSF56935">
    <property type="entry name" value="Porins"/>
    <property type="match status" value="1"/>
</dbReference>
<evidence type="ECO:0000256" key="4">
    <source>
        <dbReference type="ARBA" id="ARBA00022692"/>
    </source>
</evidence>
<dbReference type="InterPro" id="IPR037066">
    <property type="entry name" value="Plug_dom_sf"/>
</dbReference>
<evidence type="ECO:0000313" key="15">
    <source>
        <dbReference type="Proteomes" id="UP000295188"/>
    </source>
</evidence>
<dbReference type="Proteomes" id="UP000295188">
    <property type="component" value="Unassembled WGS sequence"/>
</dbReference>
<evidence type="ECO:0000259" key="13">
    <source>
        <dbReference type="Pfam" id="PF07715"/>
    </source>
</evidence>
<dbReference type="PANTHER" id="PTHR30069:SF29">
    <property type="entry name" value="HEMOGLOBIN AND HEMOGLOBIN-HAPTOGLOBIN-BINDING PROTEIN 1-RELATED"/>
    <property type="match status" value="1"/>
</dbReference>
<evidence type="ECO:0000256" key="2">
    <source>
        <dbReference type="ARBA" id="ARBA00022448"/>
    </source>
</evidence>
<sequence>MHKKTSVISTMLMCTVIQIVNVPIGSAAKDDSSNDVDYAYSLEDKTIYAQRSPIIDNPYLTGGDVDIISRQDIEKHHYNDIIAALKTIPGVQVSTPGYKGGEYGYSSYNTELSINGENSIVILVDGRRVDNDANSYGGDKSRVNLSTLPGIDNVEQINVIKGPGSAIYGADAAGGVIDIITRKGSAKPKTTLDIATGSWQRHNYSLTHTGSSKDGTLKYAVSLSRQLSGNAKYKNDYTDRTETFDNTGYRDENAAINVTKDFDKNHSLDFTYNHSYEKAYYPITAPDLQYIDSFYKGTMAPIDPVTHRYINLNSLVKGYRNIFLYDAWLGSYDETQTNNVDIKYVFNRTDENAESFIRIYKNYTRYNMKDYSDIWNVPYTYLNEFWDTAKDSSNTHTDIEKVTGTTIQFAKHIKNQSLTTGFNYKKSDYTGWDSYDSYSSKRHSYNMYLQDKIKVSNKFTITPGLNYTYYSDGDYNGMNFDSASRLTFSNYSNYKFDDKTNAYFSISQIFKPVTGLDYSRAFSSDPLKNEKGYNYNLGIDRKITAKDDLNVNYANTYMDNTIGRYSILNSTKGDWETKAVNAKRKKQALNIAYTHTFDNVWQLSSSYSWVKENFHAKNVFINPDGTTPDSLINAFRPRNIYRTNLTYEKNNWFGDLSYTIYSGNDRNYFTDSHFGVLDFVLSRKLNDSMQIYFNVNNILNKAYQTRALSSYDVGAFPENGRNFMIGIKYSF</sequence>
<evidence type="ECO:0000256" key="9">
    <source>
        <dbReference type="ARBA" id="ARBA00023237"/>
    </source>
</evidence>
<keyword evidence="3 10" id="KW-1134">Transmembrane beta strand</keyword>
<dbReference type="InterPro" id="IPR000531">
    <property type="entry name" value="Beta-barrel_TonB"/>
</dbReference>
<dbReference type="InterPro" id="IPR012910">
    <property type="entry name" value="Plug_dom"/>
</dbReference>
<feature type="domain" description="TonB-dependent receptor plug" evidence="13">
    <location>
        <begin position="62"/>
        <end position="176"/>
    </location>
</feature>
<dbReference type="PANTHER" id="PTHR30069">
    <property type="entry name" value="TONB-DEPENDENT OUTER MEMBRANE RECEPTOR"/>
    <property type="match status" value="1"/>
</dbReference>
<dbReference type="Gene3D" id="2.170.130.10">
    <property type="entry name" value="TonB-dependent receptor, plug domain"/>
    <property type="match status" value="1"/>
</dbReference>
<keyword evidence="15" id="KW-1185">Reference proteome</keyword>
<comment type="subcellular location">
    <subcellularLocation>
        <location evidence="1 10">Cell outer membrane</location>
        <topology evidence="1 10">Multi-pass membrane protein</topology>
    </subcellularLocation>
</comment>
<dbReference type="InterPro" id="IPR010917">
    <property type="entry name" value="TonB_rcpt_CS"/>
</dbReference>
<dbReference type="CDD" id="cd01347">
    <property type="entry name" value="ligand_gated_channel"/>
    <property type="match status" value="1"/>
</dbReference>
<name>A0A4R3K825_9FIRM</name>
<dbReference type="GO" id="GO:0009279">
    <property type="term" value="C:cell outer membrane"/>
    <property type="evidence" value="ECO:0007669"/>
    <property type="project" value="UniProtKB-SubCell"/>
</dbReference>
<evidence type="ECO:0000256" key="3">
    <source>
        <dbReference type="ARBA" id="ARBA00022452"/>
    </source>
</evidence>
<dbReference type="GO" id="GO:0015344">
    <property type="term" value="F:siderophore uptake transmembrane transporter activity"/>
    <property type="evidence" value="ECO:0007669"/>
    <property type="project" value="TreeGrafter"/>
</dbReference>
<dbReference type="Gene3D" id="2.40.170.20">
    <property type="entry name" value="TonB-dependent receptor, beta-barrel domain"/>
    <property type="match status" value="1"/>
</dbReference>
<keyword evidence="9 10" id="KW-0998">Cell outer membrane</keyword>
<dbReference type="GO" id="GO:0044718">
    <property type="term" value="P:siderophore transmembrane transport"/>
    <property type="evidence" value="ECO:0007669"/>
    <property type="project" value="TreeGrafter"/>
</dbReference>
<dbReference type="Pfam" id="PF00593">
    <property type="entry name" value="TonB_dep_Rec_b-barrel"/>
    <property type="match status" value="1"/>
</dbReference>
<protein>
    <submittedName>
        <fullName evidence="14">Iron complex outermembrane receptor protein</fullName>
    </submittedName>
</protein>
<evidence type="ECO:0000259" key="12">
    <source>
        <dbReference type="Pfam" id="PF00593"/>
    </source>
</evidence>
<keyword evidence="4 10" id="KW-0812">Transmembrane</keyword>
<dbReference type="RefSeq" id="WP_132549507.1">
    <property type="nucleotide sequence ID" value="NZ_SMAA01000008.1"/>
</dbReference>
<keyword evidence="5" id="KW-0732">Signal</keyword>
<evidence type="ECO:0000313" key="14">
    <source>
        <dbReference type="EMBL" id="TCS79037.1"/>
    </source>
</evidence>
<dbReference type="OrthoDB" id="337377at2"/>
<dbReference type="Pfam" id="PF07715">
    <property type="entry name" value="Plug"/>
    <property type="match status" value="1"/>
</dbReference>
<comment type="caution">
    <text evidence="14">The sequence shown here is derived from an EMBL/GenBank/DDBJ whole genome shotgun (WGS) entry which is preliminary data.</text>
</comment>
<organism evidence="14 15">
    <name type="scientific">Pectinatus cerevisiiphilus</name>
    <dbReference type="NCBI Taxonomy" id="86956"/>
    <lineage>
        <taxon>Bacteria</taxon>
        <taxon>Bacillati</taxon>
        <taxon>Bacillota</taxon>
        <taxon>Negativicutes</taxon>
        <taxon>Selenomonadales</taxon>
        <taxon>Selenomonadaceae</taxon>
        <taxon>Pectinatus</taxon>
    </lineage>
</organism>
<dbReference type="InterPro" id="IPR039426">
    <property type="entry name" value="TonB-dep_rcpt-like"/>
</dbReference>
<evidence type="ECO:0000256" key="11">
    <source>
        <dbReference type="RuleBase" id="RU003357"/>
    </source>
</evidence>
<dbReference type="PROSITE" id="PS01156">
    <property type="entry name" value="TONB_DEPENDENT_REC_2"/>
    <property type="match status" value="1"/>
</dbReference>
<dbReference type="EMBL" id="SMAA01000008">
    <property type="protein sequence ID" value="TCS79037.1"/>
    <property type="molecule type" value="Genomic_DNA"/>
</dbReference>
<evidence type="ECO:0000256" key="5">
    <source>
        <dbReference type="ARBA" id="ARBA00022729"/>
    </source>
</evidence>
<feature type="domain" description="TonB-dependent receptor-like beta-barrel" evidence="12">
    <location>
        <begin position="326"/>
        <end position="698"/>
    </location>
</feature>
<evidence type="ECO:0000256" key="6">
    <source>
        <dbReference type="ARBA" id="ARBA00023077"/>
    </source>
</evidence>
<accession>A0A4R3K825</accession>
<comment type="similarity">
    <text evidence="10 11">Belongs to the TonB-dependent receptor family.</text>
</comment>
<evidence type="ECO:0000256" key="7">
    <source>
        <dbReference type="ARBA" id="ARBA00023136"/>
    </source>
</evidence>
<evidence type="ECO:0000256" key="1">
    <source>
        <dbReference type="ARBA" id="ARBA00004571"/>
    </source>
</evidence>
<evidence type="ECO:0000256" key="10">
    <source>
        <dbReference type="PROSITE-ProRule" id="PRU01360"/>
    </source>
</evidence>
<dbReference type="PROSITE" id="PS52016">
    <property type="entry name" value="TONB_DEPENDENT_REC_3"/>
    <property type="match status" value="1"/>
</dbReference>
<keyword evidence="6 11" id="KW-0798">TonB box</keyword>
<reference evidence="14 15" key="1">
    <citation type="submission" date="2019-03" db="EMBL/GenBank/DDBJ databases">
        <title>Genomic Encyclopedia of Type Strains, Phase IV (KMG-IV): sequencing the most valuable type-strain genomes for metagenomic binning, comparative biology and taxonomic classification.</title>
        <authorList>
            <person name="Goeker M."/>
        </authorList>
    </citation>
    <scope>NUCLEOTIDE SEQUENCE [LARGE SCALE GENOMIC DNA]</scope>
    <source>
        <strain evidence="14 15">DSM 20467</strain>
    </source>
</reference>